<evidence type="ECO:0000313" key="2">
    <source>
        <dbReference type="EMBL" id="MBB5373890.1"/>
    </source>
</evidence>
<keyword evidence="3" id="KW-1185">Reference proteome</keyword>
<organism evidence="2 3">
    <name type="scientific">Acidocella aromatica</name>
    <dbReference type="NCBI Taxonomy" id="1303579"/>
    <lineage>
        <taxon>Bacteria</taxon>
        <taxon>Pseudomonadati</taxon>
        <taxon>Pseudomonadota</taxon>
        <taxon>Alphaproteobacteria</taxon>
        <taxon>Acetobacterales</taxon>
        <taxon>Acidocellaceae</taxon>
        <taxon>Acidocella</taxon>
    </lineage>
</organism>
<sequence length="126" mass="12855">MAQRANFRFLTLAGGLLALAGCATSTPQLADSGLSIPSSVKGLVGSTPQVLNADFGQPVLRRVDGSAQVWLYHSPVCGLDVFLYPDASGTPRVSAAVPDNGDPVSCMQSLAARGLTAAALERPAAS</sequence>
<keyword evidence="1" id="KW-0732">Signal</keyword>
<evidence type="ECO:0000256" key="1">
    <source>
        <dbReference type="SAM" id="SignalP"/>
    </source>
</evidence>
<evidence type="ECO:0008006" key="4">
    <source>
        <dbReference type="Google" id="ProtNLM"/>
    </source>
</evidence>
<dbReference type="AlphaFoldDB" id="A0A840VR96"/>
<protein>
    <recommendedName>
        <fullName evidence="4">Lipoprotein</fullName>
    </recommendedName>
</protein>
<feature type="chain" id="PRO_5032929360" description="Lipoprotein" evidence="1">
    <location>
        <begin position="31"/>
        <end position="126"/>
    </location>
</feature>
<evidence type="ECO:0000313" key="3">
    <source>
        <dbReference type="Proteomes" id="UP000553706"/>
    </source>
</evidence>
<accession>A0A840VR96</accession>
<dbReference type="Proteomes" id="UP000553706">
    <property type="component" value="Unassembled WGS sequence"/>
</dbReference>
<dbReference type="EMBL" id="JACHFJ010000010">
    <property type="protein sequence ID" value="MBB5373890.1"/>
    <property type="molecule type" value="Genomic_DNA"/>
</dbReference>
<feature type="signal peptide" evidence="1">
    <location>
        <begin position="1"/>
        <end position="30"/>
    </location>
</feature>
<comment type="caution">
    <text evidence="2">The sequence shown here is derived from an EMBL/GenBank/DDBJ whole genome shotgun (WGS) entry which is preliminary data.</text>
</comment>
<gene>
    <name evidence="2" type="ORF">HNP71_002157</name>
</gene>
<name>A0A840VR96_9PROT</name>
<proteinExistence type="predicted"/>
<dbReference type="PROSITE" id="PS51257">
    <property type="entry name" value="PROKAR_LIPOPROTEIN"/>
    <property type="match status" value="1"/>
</dbReference>
<reference evidence="2 3" key="1">
    <citation type="submission" date="2020-08" db="EMBL/GenBank/DDBJ databases">
        <title>Genomic Encyclopedia of Type Strains, Phase IV (KMG-IV): sequencing the most valuable type-strain genomes for metagenomic binning, comparative biology and taxonomic classification.</title>
        <authorList>
            <person name="Goeker M."/>
        </authorList>
    </citation>
    <scope>NUCLEOTIDE SEQUENCE [LARGE SCALE GENOMIC DNA]</scope>
    <source>
        <strain evidence="2 3">DSM 27026</strain>
    </source>
</reference>
<dbReference type="RefSeq" id="WP_183266905.1">
    <property type="nucleotide sequence ID" value="NZ_JACHFJ010000010.1"/>
</dbReference>